<evidence type="ECO:0000256" key="2">
    <source>
        <dbReference type="ARBA" id="ARBA00022729"/>
    </source>
</evidence>
<dbReference type="InterPro" id="IPR007428">
    <property type="entry name" value="MlaA"/>
</dbReference>
<evidence type="ECO:0000313" key="5">
    <source>
        <dbReference type="Proteomes" id="UP000242224"/>
    </source>
</evidence>
<dbReference type="PANTHER" id="PTHR30035">
    <property type="entry name" value="LIPOPROTEIN VACJ-RELATED"/>
    <property type="match status" value="1"/>
</dbReference>
<gene>
    <name evidence="4" type="ORF">BMG00_10135</name>
</gene>
<dbReference type="EMBL" id="MPZS01000001">
    <property type="protein sequence ID" value="OOY14078.1"/>
    <property type="molecule type" value="Genomic_DNA"/>
</dbReference>
<reference evidence="4 5" key="1">
    <citation type="submission" date="2016-11" db="EMBL/GenBank/DDBJ databases">
        <title>A multilocus sequence analysis scheme for characterization of bacteria in the genus Thioclava.</title>
        <authorList>
            <person name="Liu Y."/>
            <person name="Shao Z."/>
        </authorList>
    </citation>
    <scope>NUCLEOTIDE SEQUENCE [LARGE SCALE GENOMIC DNA]</scope>
    <source>
        <strain evidence="4 5">11.10-0-13</strain>
    </source>
</reference>
<dbReference type="PROSITE" id="PS51257">
    <property type="entry name" value="PROKAR_LIPOPROTEIN"/>
    <property type="match status" value="1"/>
</dbReference>
<dbReference type="PANTHER" id="PTHR30035:SF3">
    <property type="entry name" value="INTERMEMBRANE PHOSPHOLIPID TRANSPORT SYSTEM LIPOPROTEIN MLAA"/>
    <property type="match status" value="1"/>
</dbReference>
<dbReference type="PRINTS" id="PR01805">
    <property type="entry name" value="VACJLIPOPROT"/>
</dbReference>
<dbReference type="Pfam" id="PF04333">
    <property type="entry name" value="MlaA"/>
    <property type="match status" value="1"/>
</dbReference>
<keyword evidence="2 3" id="KW-0732">Signal</keyword>
<feature type="signal peptide" evidence="3">
    <location>
        <begin position="1"/>
        <end position="25"/>
    </location>
</feature>
<comment type="similarity">
    <text evidence="1">Belongs to the MlaA family.</text>
</comment>
<proteinExistence type="inferred from homology"/>
<organism evidence="4 5">
    <name type="scientific">Thioclava marina</name>
    <dbReference type="NCBI Taxonomy" id="1915077"/>
    <lineage>
        <taxon>Bacteria</taxon>
        <taxon>Pseudomonadati</taxon>
        <taxon>Pseudomonadota</taxon>
        <taxon>Alphaproteobacteria</taxon>
        <taxon>Rhodobacterales</taxon>
        <taxon>Paracoccaceae</taxon>
        <taxon>Thioclava</taxon>
    </lineage>
</organism>
<keyword evidence="5" id="KW-1185">Reference proteome</keyword>
<sequence>MGGRASGHARRVVMALAGMTLLALAACGPGPRETGINDPYEASNRQTHEFNKSVDAAFFRGDDDQGAGPVARTLYNVGNNLSLPGKVVNSLLQGRPEPAIKNTFRFVINSTLGLGGIFDPAGSSFSLPETDTDFGETLHVWGVGEGAYVELPFVGPSTERDALGMVVDFVINPLNALPEKERVAASALRLGGHFAKRRIYSATIDSVLYDSADSYAQGRLLYLQNRRFELNGEETNDAYAYDPYDDPALQ</sequence>
<protein>
    <submittedName>
        <fullName evidence="4">ABC transporter</fullName>
    </submittedName>
</protein>
<evidence type="ECO:0000256" key="3">
    <source>
        <dbReference type="SAM" id="SignalP"/>
    </source>
</evidence>
<accession>A0ABX3MSD7</accession>
<name>A0ABX3MSD7_9RHOB</name>
<dbReference type="Proteomes" id="UP000242224">
    <property type="component" value="Unassembled WGS sequence"/>
</dbReference>
<feature type="chain" id="PRO_5045225438" evidence="3">
    <location>
        <begin position="26"/>
        <end position="250"/>
    </location>
</feature>
<comment type="caution">
    <text evidence="4">The sequence shown here is derived from an EMBL/GenBank/DDBJ whole genome shotgun (WGS) entry which is preliminary data.</text>
</comment>
<evidence type="ECO:0000256" key="1">
    <source>
        <dbReference type="ARBA" id="ARBA00010634"/>
    </source>
</evidence>
<evidence type="ECO:0000313" key="4">
    <source>
        <dbReference type="EMBL" id="OOY14078.1"/>
    </source>
</evidence>